<dbReference type="Proteomes" id="UP000324800">
    <property type="component" value="Unassembled WGS sequence"/>
</dbReference>
<feature type="non-terminal residue" evidence="1">
    <location>
        <position position="1"/>
    </location>
</feature>
<accession>A0A5J4R8F9</accession>
<evidence type="ECO:0000313" key="1">
    <source>
        <dbReference type="EMBL" id="KAA6329969.1"/>
    </source>
</evidence>
<gene>
    <name evidence="1" type="ORF">EZS28_053554</name>
</gene>
<organism evidence="1 2">
    <name type="scientific">Streblomastix strix</name>
    <dbReference type="NCBI Taxonomy" id="222440"/>
    <lineage>
        <taxon>Eukaryota</taxon>
        <taxon>Metamonada</taxon>
        <taxon>Preaxostyla</taxon>
        <taxon>Oxymonadida</taxon>
        <taxon>Streblomastigidae</taxon>
        <taxon>Streblomastix</taxon>
    </lineage>
</organism>
<dbReference type="AlphaFoldDB" id="A0A5J4R8F9"/>
<evidence type="ECO:0000313" key="2">
    <source>
        <dbReference type="Proteomes" id="UP000324800"/>
    </source>
</evidence>
<dbReference type="EMBL" id="SNRW01042944">
    <property type="protein sequence ID" value="KAA6329969.1"/>
    <property type="molecule type" value="Genomic_DNA"/>
</dbReference>
<proteinExistence type="predicted"/>
<sequence>PPINDSSCEFGDSGDVSVSETCGECYWLFSGGEFCKKTRVYSIGRGLAIPSCMLEIISFVSTEVVRGGDGHYSGSNSALLKKM</sequence>
<comment type="caution">
    <text evidence="1">The sequence shown here is derived from an EMBL/GenBank/DDBJ whole genome shotgun (WGS) entry which is preliminary data.</text>
</comment>
<name>A0A5J4R8F9_9EUKA</name>
<reference evidence="1 2" key="1">
    <citation type="submission" date="2019-03" db="EMBL/GenBank/DDBJ databases">
        <title>Single cell metagenomics reveals metabolic interactions within the superorganism composed of flagellate Streblomastix strix and complex community of Bacteroidetes bacteria on its surface.</title>
        <authorList>
            <person name="Treitli S.C."/>
            <person name="Kolisko M."/>
            <person name="Husnik F."/>
            <person name="Keeling P."/>
            <person name="Hampl V."/>
        </authorList>
    </citation>
    <scope>NUCLEOTIDE SEQUENCE [LARGE SCALE GENOMIC DNA]</scope>
    <source>
        <strain evidence="1">ST1C</strain>
    </source>
</reference>
<protein>
    <submittedName>
        <fullName evidence="1">Uncharacterized protein</fullName>
    </submittedName>
</protein>